<dbReference type="GO" id="GO:0016614">
    <property type="term" value="F:oxidoreductase activity, acting on CH-OH group of donors"/>
    <property type="evidence" value="ECO:0007669"/>
    <property type="project" value="InterPro"/>
</dbReference>
<evidence type="ECO:0000256" key="5">
    <source>
        <dbReference type="SAM" id="MobiDB-lite"/>
    </source>
</evidence>
<comment type="cofactor">
    <cofactor evidence="1">
        <name>FAD</name>
        <dbReference type="ChEBI" id="CHEBI:57692"/>
    </cofactor>
</comment>
<evidence type="ECO:0000256" key="2">
    <source>
        <dbReference type="ARBA" id="ARBA00010790"/>
    </source>
</evidence>
<dbReference type="Gene3D" id="3.30.560.10">
    <property type="entry name" value="Glucose Oxidase, domain 3"/>
    <property type="match status" value="1"/>
</dbReference>
<dbReference type="InterPro" id="IPR000172">
    <property type="entry name" value="GMC_OxRdtase_N"/>
</dbReference>
<accession>A0A0D0B988</accession>
<dbReference type="SUPFAM" id="SSF54373">
    <property type="entry name" value="FAD-linked reductases, C-terminal domain"/>
    <property type="match status" value="1"/>
</dbReference>
<keyword evidence="8" id="KW-1185">Reference proteome</keyword>
<dbReference type="Gene3D" id="3.50.50.60">
    <property type="entry name" value="FAD/NAD(P)-binding domain"/>
    <property type="match status" value="1"/>
</dbReference>
<proteinExistence type="inferred from homology"/>
<dbReference type="PANTHER" id="PTHR11552:SF147">
    <property type="entry name" value="CHOLINE DEHYDROGENASE, MITOCHONDRIAL"/>
    <property type="match status" value="1"/>
</dbReference>
<dbReference type="AlphaFoldDB" id="A0A0D0B988"/>
<dbReference type="Pfam" id="PF05199">
    <property type="entry name" value="GMC_oxred_C"/>
    <property type="match status" value="1"/>
</dbReference>
<dbReference type="OrthoDB" id="269227at2759"/>
<feature type="domain" description="Glucose-methanol-choline oxidoreductase N-terminal" evidence="6">
    <location>
        <begin position="477"/>
        <end position="491"/>
    </location>
</feature>
<dbReference type="Proteomes" id="UP000053593">
    <property type="component" value="Unassembled WGS sequence"/>
</dbReference>
<keyword evidence="3" id="KW-0285">Flavoprotein</keyword>
<reference evidence="7 8" key="1">
    <citation type="submission" date="2014-04" db="EMBL/GenBank/DDBJ databases">
        <title>Evolutionary Origins and Diversification of the Mycorrhizal Mutualists.</title>
        <authorList>
            <consortium name="DOE Joint Genome Institute"/>
            <consortium name="Mycorrhizal Genomics Consortium"/>
            <person name="Kohler A."/>
            <person name="Kuo A."/>
            <person name="Nagy L.G."/>
            <person name="Floudas D."/>
            <person name="Copeland A."/>
            <person name="Barry K.W."/>
            <person name="Cichocki N."/>
            <person name="Veneault-Fourrey C."/>
            <person name="LaButti K."/>
            <person name="Lindquist E.A."/>
            <person name="Lipzen A."/>
            <person name="Lundell T."/>
            <person name="Morin E."/>
            <person name="Murat C."/>
            <person name="Riley R."/>
            <person name="Ohm R."/>
            <person name="Sun H."/>
            <person name="Tunlid A."/>
            <person name="Henrissat B."/>
            <person name="Grigoriev I.V."/>
            <person name="Hibbett D.S."/>
            <person name="Martin F."/>
        </authorList>
    </citation>
    <scope>NUCLEOTIDE SEQUENCE [LARGE SCALE GENOMIC DNA]</scope>
    <source>
        <strain evidence="7 8">FD-317 M1</strain>
    </source>
</reference>
<name>A0A0D0B988_9AGAR</name>
<dbReference type="EMBL" id="KN834885">
    <property type="protein sequence ID" value="KIK50781.1"/>
    <property type="molecule type" value="Genomic_DNA"/>
</dbReference>
<gene>
    <name evidence="7" type="ORF">GYMLUDRAFT_266073</name>
</gene>
<dbReference type="PROSITE" id="PS00624">
    <property type="entry name" value="GMC_OXRED_2"/>
    <property type="match status" value="1"/>
</dbReference>
<feature type="region of interest" description="Disordered" evidence="5">
    <location>
        <begin position="1"/>
        <end position="21"/>
    </location>
</feature>
<dbReference type="InterPro" id="IPR012132">
    <property type="entry name" value="GMC_OxRdtase"/>
</dbReference>
<evidence type="ECO:0000256" key="3">
    <source>
        <dbReference type="ARBA" id="ARBA00022630"/>
    </source>
</evidence>
<sequence length="771" mass="84700">MRVPDAEKGKGGQRNEKARDERDKLNNGLVIVAADKSVLPKVIPIFPPNRIGLAKNLAHAAKVQSMMAGCPKDRELPERFHVDLEVKRKYAWYQDPQKIFFGFGLDIKDCFEYYRANREDFPSVSDLTTPSDTAFWIVRAVEARLTKLCRHRVRLEQVLSLDYDMVLYIYDSPFFQHFELEDHEEKEVVEILKEQVPVFRNQDLHWYYSSTRCYGGPAGCVVANRLSENPDFKVLLLEAGGSNEGILSIEVPFFVNEGKIPKDIEWNTTTIPQPSMNNRSLNFPHAFVLGGSTSHNNMIYSRGTKDDWDRFAQVTGDEGWSWDSIQSFIAKNERWTPPADNRNTTGEFDPAVHSTTGINAVSLAGFLLPLNSVALKASQELGGIFSSILDPNAGSSLGFSWLQFTINGGLRSSAATSYLASEFLKRSNLHVLINARVSRVLNSEAEPTTFRAVEFVHDLNGPKYQVNASKEVIISTGSINTPQILMNSGIGDSDFLSSLGINPLVHLPSVGQNMSVQPILGNIWNVNPDAQTLDVISQNETVLAQLLEEWMEKKQGPLVDSGGSQGVSFRFNSSILEAIGEDPSSGQNSPHASFQLVGGTISNTPSTGKFLGIYTTVSCPTSRGTIMINSTNPFAPPVIDPKLLSTDFDITAMREAVETAFVFLSAPAWKNFIAEPTTALAQAVESDQALNEYIRNNASPTAHVIGTASMTSPDADYGVVNPDLSVKGLTGLRVVDSSILPFPPSGQTQAPVYILAERASALIKEKWGSNA</sequence>
<evidence type="ECO:0000256" key="1">
    <source>
        <dbReference type="ARBA" id="ARBA00001974"/>
    </source>
</evidence>
<dbReference type="Pfam" id="PF00732">
    <property type="entry name" value="GMC_oxred_N"/>
    <property type="match status" value="1"/>
</dbReference>
<evidence type="ECO:0000313" key="7">
    <source>
        <dbReference type="EMBL" id="KIK50781.1"/>
    </source>
</evidence>
<organism evidence="7 8">
    <name type="scientific">Collybiopsis luxurians FD-317 M1</name>
    <dbReference type="NCBI Taxonomy" id="944289"/>
    <lineage>
        <taxon>Eukaryota</taxon>
        <taxon>Fungi</taxon>
        <taxon>Dikarya</taxon>
        <taxon>Basidiomycota</taxon>
        <taxon>Agaricomycotina</taxon>
        <taxon>Agaricomycetes</taxon>
        <taxon>Agaricomycetidae</taxon>
        <taxon>Agaricales</taxon>
        <taxon>Marasmiineae</taxon>
        <taxon>Omphalotaceae</taxon>
        <taxon>Collybiopsis</taxon>
        <taxon>Collybiopsis luxurians</taxon>
    </lineage>
</organism>
<dbReference type="InterPro" id="IPR007867">
    <property type="entry name" value="GMC_OxRtase_C"/>
</dbReference>
<dbReference type="InterPro" id="IPR036188">
    <property type="entry name" value="FAD/NAD-bd_sf"/>
</dbReference>
<evidence type="ECO:0000259" key="6">
    <source>
        <dbReference type="PROSITE" id="PS00624"/>
    </source>
</evidence>
<dbReference type="SUPFAM" id="SSF51905">
    <property type="entry name" value="FAD/NAD(P)-binding domain"/>
    <property type="match status" value="1"/>
</dbReference>
<evidence type="ECO:0000313" key="8">
    <source>
        <dbReference type="Proteomes" id="UP000053593"/>
    </source>
</evidence>
<keyword evidence="4" id="KW-0274">FAD</keyword>
<dbReference type="GO" id="GO:0050660">
    <property type="term" value="F:flavin adenine dinucleotide binding"/>
    <property type="evidence" value="ECO:0007669"/>
    <property type="project" value="InterPro"/>
</dbReference>
<dbReference type="HOGENOM" id="CLU_002865_7_2_1"/>
<comment type="similarity">
    <text evidence="2">Belongs to the GMC oxidoreductase family.</text>
</comment>
<dbReference type="PANTHER" id="PTHR11552">
    <property type="entry name" value="GLUCOSE-METHANOL-CHOLINE GMC OXIDOREDUCTASE"/>
    <property type="match status" value="1"/>
</dbReference>
<evidence type="ECO:0000256" key="4">
    <source>
        <dbReference type="ARBA" id="ARBA00022827"/>
    </source>
</evidence>
<protein>
    <submittedName>
        <fullName evidence="7">Unplaced genomic scaffold GYMLUscaffold_137, whole genome shotgun sequence</fullName>
    </submittedName>
</protein>